<dbReference type="SUPFAM" id="SSF51110">
    <property type="entry name" value="alpha-D-mannose-specific plant lectins"/>
    <property type="match status" value="1"/>
</dbReference>
<dbReference type="InterPro" id="IPR001480">
    <property type="entry name" value="Bulb-type_lectin_dom"/>
</dbReference>
<accession>A0A4D6X4X4</accession>
<feature type="domain" description="Bulb-type lectin" evidence="1">
    <location>
        <begin position="17"/>
        <end position="139"/>
    </location>
</feature>
<proteinExistence type="predicted"/>
<dbReference type="OrthoDB" id="8443920at2"/>
<name>A0A4D6X4X4_PSEPU</name>
<organism evidence="2 3">
    <name type="scientific">Pseudomonas putida</name>
    <name type="common">Arthrobacter siderocapsulatus</name>
    <dbReference type="NCBI Taxonomy" id="303"/>
    <lineage>
        <taxon>Bacteria</taxon>
        <taxon>Pseudomonadati</taxon>
        <taxon>Pseudomonadota</taxon>
        <taxon>Gammaproteobacteria</taxon>
        <taxon>Pseudomonadales</taxon>
        <taxon>Pseudomonadaceae</taxon>
        <taxon>Pseudomonas</taxon>
    </lineage>
</organism>
<dbReference type="AlphaFoldDB" id="A0A4D6X4X4"/>
<dbReference type="InterPro" id="IPR036426">
    <property type="entry name" value="Bulb-type_lectin_dom_sf"/>
</dbReference>
<dbReference type="Gene3D" id="2.90.10.30">
    <property type="match status" value="1"/>
</dbReference>
<evidence type="ECO:0000259" key="1">
    <source>
        <dbReference type="PROSITE" id="PS50927"/>
    </source>
</evidence>
<sequence length="173" mass="20138">MGKYRKVHIERFRGSGGVVLPPNQAMHAGDFIKSPNGRYALRLRPDGNLVLEDRGVVIWLANEKQQHSYTFKLRKREALHFIIQNSGFLYDPSRGRIWSAQATETRDTSYWRNNHLAVTDTGNIEIYDGRSGEVRWARTGFVPGRLRRREKIFPHVDLPQELKPVFKIKHDFP</sequence>
<dbReference type="EMBL" id="CP039371">
    <property type="protein sequence ID" value="QCI10846.1"/>
    <property type="molecule type" value="Genomic_DNA"/>
</dbReference>
<dbReference type="Proteomes" id="UP000298551">
    <property type="component" value="Chromosome"/>
</dbReference>
<protein>
    <recommendedName>
        <fullName evidence="1">Bulb-type lectin domain-containing protein</fullName>
    </recommendedName>
</protein>
<reference evidence="3" key="1">
    <citation type="submission" date="2019-04" db="EMBL/GenBank/DDBJ databases">
        <title>Genome sequence of Pseudomonas putida 1290, an auxin catabolizing strain.</title>
        <authorList>
            <person name="Laird T.S."/>
            <person name="Leveau J.H.J."/>
        </authorList>
    </citation>
    <scope>NUCLEOTIDE SEQUENCE [LARGE SCALE GENOMIC DNA]</scope>
    <source>
        <strain evidence="3">1290</strain>
    </source>
</reference>
<evidence type="ECO:0000313" key="2">
    <source>
        <dbReference type="EMBL" id="QCI10846.1"/>
    </source>
</evidence>
<dbReference type="PROSITE" id="PS50927">
    <property type="entry name" value="BULB_LECTIN"/>
    <property type="match status" value="1"/>
</dbReference>
<gene>
    <name evidence="2" type="ORF">E6B08_05250</name>
</gene>
<evidence type="ECO:0000313" key="3">
    <source>
        <dbReference type="Proteomes" id="UP000298551"/>
    </source>
</evidence>